<accession>W9HZY6</accession>
<dbReference type="Proteomes" id="UP000030753">
    <property type="component" value="Unassembled WGS sequence"/>
</dbReference>
<reference evidence="1 2" key="1">
    <citation type="submission" date="2011-06" db="EMBL/GenBank/DDBJ databases">
        <title>The Genome Sequence of Fusarium oxysporum FOSC 3-a.</title>
        <authorList>
            <consortium name="The Broad Institute Genome Sequencing Platform"/>
            <person name="Ma L.-J."/>
            <person name="Gale L.R."/>
            <person name="Schwartz D.C."/>
            <person name="Zhou S."/>
            <person name="Corby-Kistler H."/>
            <person name="Young S.K."/>
            <person name="Zeng Q."/>
            <person name="Gargeya S."/>
            <person name="Fitzgerald M."/>
            <person name="Haas B."/>
            <person name="Abouelleil A."/>
            <person name="Alvarado L."/>
            <person name="Arachchi H.M."/>
            <person name="Berlin A."/>
            <person name="Brown A."/>
            <person name="Chapman S.B."/>
            <person name="Chen Z."/>
            <person name="Dunbar C."/>
            <person name="Freedman E."/>
            <person name="Gearin G."/>
            <person name="Gellesch M."/>
            <person name="Goldberg J."/>
            <person name="Griggs A."/>
            <person name="Gujja S."/>
            <person name="Heiman D."/>
            <person name="Howarth C."/>
            <person name="Larson L."/>
            <person name="Lui A."/>
            <person name="MacDonald P.J.P."/>
            <person name="Mehta T."/>
            <person name="Montmayeur A."/>
            <person name="Murphy C."/>
            <person name="Neiman D."/>
            <person name="Pearson M."/>
            <person name="Priest M."/>
            <person name="Roberts A."/>
            <person name="Saif S."/>
            <person name="Shea T."/>
            <person name="Shenoy N."/>
            <person name="Sisk P."/>
            <person name="Stolte C."/>
            <person name="Sykes S."/>
            <person name="Wortman J."/>
            <person name="Nusbaum C."/>
            <person name="Birren B."/>
        </authorList>
    </citation>
    <scope>NUCLEOTIDE SEQUENCE [LARGE SCALE GENOMIC DNA]</scope>
    <source>
        <strain evidence="2">FOSC 3-a</strain>
    </source>
</reference>
<name>W9HZY6_FUSOX</name>
<organism evidence="1 2">
    <name type="scientific">Fusarium oxysporum NRRL 32931</name>
    <dbReference type="NCBI Taxonomy" id="660029"/>
    <lineage>
        <taxon>Eukaryota</taxon>
        <taxon>Fungi</taxon>
        <taxon>Dikarya</taxon>
        <taxon>Ascomycota</taxon>
        <taxon>Pezizomycotina</taxon>
        <taxon>Sordariomycetes</taxon>
        <taxon>Hypocreomycetidae</taxon>
        <taxon>Hypocreales</taxon>
        <taxon>Nectriaceae</taxon>
        <taxon>Fusarium</taxon>
        <taxon>Fusarium oxysporum species complex</taxon>
    </lineage>
</organism>
<evidence type="ECO:0000313" key="1">
    <source>
        <dbReference type="EMBL" id="EWY85801.1"/>
    </source>
</evidence>
<evidence type="ECO:0000313" key="2">
    <source>
        <dbReference type="Proteomes" id="UP000030753"/>
    </source>
</evidence>
<dbReference type="AlphaFoldDB" id="W9HZY6"/>
<protein>
    <submittedName>
        <fullName evidence="1">Uncharacterized protein</fullName>
    </submittedName>
</protein>
<proteinExistence type="predicted"/>
<gene>
    <name evidence="1" type="ORF">FOYG_12907</name>
</gene>
<sequence length="194" mass="22184">MSRSRKVTKHPLFRDIDAWEVLKRRDLEYAINLLVSDVFKLEDGHIENSARYNGVLELMVDVMGPDCASARTLASFSVLSTIECSLNIYYWRLGDVLVAASKEQQADRMEEYHDAEFPLRIVFTAVSFKLIEELLEQILPNGIRPKAFDAKPRVCETLPEQIREAFHFSKAKKINSRHKQHSIVIGSSSASMQI</sequence>
<dbReference type="EMBL" id="JH717846">
    <property type="protein sequence ID" value="EWY85801.1"/>
    <property type="molecule type" value="Genomic_DNA"/>
</dbReference>
<dbReference type="HOGENOM" id="CLU_121047_0_0_1"/>
<dbReference type="OrthoDB" id="5079877at2759"/>